<keyword evidence="3" id="KW-1185">Reference proteome</keyword>
<evidence type="ECO:0000256" key="1">
    <source>
        <dbReference type="SAM" id="MobiDB-lite"/>
    </source>
</evidence>
<reference evidence="2" key="1">
    <citation type="submission" date="2020-07" db="EMBL/GenBank/DDBJ databases">
        <title>The High-quality genome of the commercially important snow crab, Chionoecetes opilio.</title>
        <authorList>
            <person name="Jeong J.-H."/>
            <person name="Ryu S."/>
        </authorList>
    </citation>
    <scope>NUCLEOTIDE SEQUENCE</scope>
    <source>
        <strain evidence="2">MADBK_172401_WGS</strain>
        <tissue evidence="2">Digestive gland</tissue>
    </source>
</reference>
<dbReference type="EMBL" id="JACEEZ010012016">
    <property type="protein sequence ID" value="KAG0720940.1"/>
    <property type="molecule type" value="Genomic_DNA"/>
</dbReference>
<evidence type="ECO:0000313" key="3">
    <source>
        <dbReference type="Proteomes" id="UP000770661"/>
    </source>
</evidence>
<proteinExistence type="predicted"/>
<name>A0A8J4Y4N8_CHIOP</name>
<feature type="region of interest" description="Disordered" evidence="1">
    <location>
        <begin position="16"/>
        <end position="51"/>
    </location>
</feature>
<dbReference type="AlphaFoldDB" id="A0A8J4Y4N8"/>
<sequence>MRMAFPQGTGLWVYGPGGASHRHGRSPSMKVQAPRRIAPASSDRSGEGRRNGSFRCCVTTRALMTSHQDSYPLPRTRRPPWTLWWVPSGFSTLDMKSWVSTGHDGDDRTSRKLPSPKPGAWWQFKVMHCLLAFLNASATYSSLMERVLEGLHGRNITNLP</sequence>
<protein>
    <submittedName>
        <fullName evidence="2">Uncharacterized protein</fullName>
    </submittedName>
</protein>
<comment type="caution">
    <text evidence="2">The sequence shown here is derived from an EMBL/GenBank/DDBJ whole genome shotgun (WGS) entry which is preliminary data.</text>
</comment>
<dbReference type="Proteomes" id="UP000770661">
    <property type="component" value="Unassembled WGS sequence"/>
</dbReference>
<accession>A0A8J4Y4N8</accession>
<evidence type="ECO:0000313" key="2">
    <source>
        <dbReference type="EMBL" id="KAG0720940.1"/>
    </source>
</evidence>
<gene>
    <name evidence="2" type="ORF">GWK47_047425</name>
</gene>
<organism evidence="2 3">
    <name type="scientific">Chionoecetes opilio</name>
    <name type="common">Atlantic snow crab</name>
    <name type="synonym">Cancer opilio</name>
    <dbReference type="NCBI Taxonomy" id="41210"/>
    <lineage>
        <taxon>Eukaryota</taxon>
        <taxon>Metazoa</taxon>
        <taxon>Ecdysozoa</taxon>
        <taxon>Arthropoda</taxon>
        <taxon>Crustacea</taxon>
        <taxon>Multicrustacea</taxon>
        <taxon>Malacostraca</taxon>
        <taxon>Eumalacostraca</taxon>
        <taxon>Eucarida</taxon>
        <taxon>Decapoda</taxon>
        <taxon>Pleocyemata</taxon>
        <taxon>Brachyura</taxon>
        <taxon>Eubrachyura</taxon>
        <taxon>Majoidea</taxon>
        <taxon>Majidae</taxon>
        <taxon>Chionoecetes</taxon>
    </lineage>
</organism>